<gene>
    <name evidence="2" type="ORF">ACFO8L_28075</name>
</gene>
<proteinExistence type="predicted"/>
<feature type="domain" description="YtkA-like" evidence="1">
    <location>
        <begin position="39"/>
        <end position="113"/>
    </location>
</feature>
<organism evidence="2 3">
    <name type="scientific">Sphaerisporangium corydalis</name>
    <dbReference type="NCBI Taxonomy" id="1441875"/>
    <lineage>
        <taxon>Bacteria</taxon>
        <taxon>Bacillati</taxon>
        <taxon>Actinomycetota</taxon>
        <taxon>Actinomycetes</taxon>
        <taxon>Streptosporangiales</taxon>
        <taxon>Streptosporangiaceae</taxon>
        <taxon>Sphaerisporangium</taxon>
    </lineage>
</organism>
<protein>
    <submittedName>
        <fullName evidence="2">FixH family protein</fullName>
    </submittedName>
</protein>
<accession>A0ABV9EME3</accession>
<name>A0ABV9EME3_9ACTN</name>
<dbReference type="Pfam" id="PF13115">
    <property type="entry name" value="YtkA"/>
    <property type="match status" value="1"/>
</dbReference>
<evidence type="ECO:0000313" key="3">
    <source>
        <dbReference type="Proteomes" id="UP001595891"/>
    </source>
</evidence>
<dbReference type="Proteomes" id="UP001595891">
    <property type="component" value="Unassembled WGS sequence"/>
</dbReference>
<dbReference type="InterPro" id="IPR032693">
    <property type="entry name" value="YtkA-like_dom"/>
</dbReference>
<keyword evidence="3" id="KW-1185">Reference proteome</keyword>
<comment type="caution">
    <text evidence="2">The sequence shown here is derived from an EMBL/GenBank/DDBJ whole genome shotgun (WGS) entry which is preliminary data.</text>
</comment>
<evidence type="ECO:0000313" key="2">
    <source>
        <dbReference type="EMBL" id="MFC4589978.1"/>
    </source>
</evidence>
<dbReference type="EMBL" id="JBHSFN010000019">
    <property type="protein sequence ID" value="MFC4589978.1"/>
    <property type="molecule type" value="Genomic_DNA"/>
</dbReference>
<dbReference type="RefSeq" id="WP_262845297.1">
    <property type="nucleotide sequence ID" value="NZ_JANZYP010000038.1"/>
</dbReference>
<sequence>MKAVLWAAGTILLAGAALLLWPIGPGPMVTTLRTARHQVTMTVDDPKRGANTFGLEIVDRTGEPATMTPVTIELVMPAMGHALPPVTAIGTGPGRYRVPDTDIPMAGQWEMTVSLAGTEKALFSLLLT</sequence>
<evidence type="ECO:0000259" key="1">
    <source>
        <dbReference type="Pfam" id="PF13115"/>
    </source>
</evidence>
<reference evidence="3" key="1">
    <citation type="journal article" date="2019" name="Int. J. Syst. Evol. Microbiol.">
        <title>The Global Catalogue of Microorganisms (GCM) 10K type strain sequencing project: providing services to taxonomists for standard genome sequencing and annotation.</title>
        <authorList>
            <consortium name="The Broad Institute Genomics Platform"/>
            <consortium name="The Broad Institute Genome Sequencing Center for Infectious Disease"/>
            <person name="Wu L."/>
            <person name="Ma J."/>
        </authorList>
    </citation>
    <scope>NUCLEOTIDE SEQUENCE [LARGE SCALE GENOMIC DNA]</scope>
    <source>
        <strain evidence="3">CCUG 49560</strain>
    </source>
</reference>